<dbReference type="EMBL" id="JAAIUW010000001">
    <property type="protein sequence ID" value="KAF7844437.1"/>
    <property type="molecule type" value="Genomic_DNA"/>
</dbReference>
<sequence length="108" mass="11897">MVPFSFILCGIFGYLARNNLIFNFQVASPEKSAKKGMAEVVEFCYLANSQNPIPRTYNISIKWFPPKEGWLKLNSDGACSGNPSFFSVLDLPAEISIASSFGLNSTSF</sequence>
<evidence type="ECO:0000313" key="2">
    <source>
        <dbReference type="Proteomes" id="UP000634136"/>
    </source>
</evidence>
<keyword evidence="1" id="KW-0548">Nucleotidyltransferase</keyword>
<accession>A0A834XG23</accession>
<evidence type="ECO:0000313" key="1">
    <source>
        <dbReference type="EMBL" id="KAF7844437.1"/>
    </source>
</evidence>
<dbReference type="Proteomes" id="UP000634136">
    <property type="component" value="Unassembled WGS sequence"/>
</dbReference>
<organism evidence="1 2">
    <name type="scientific">Senna tora</name>
    <dbReference type="NCBI Taxonomy" id="362788"/>
    <lineage>
        <taxon>Eukaryota</taxon>
        <taxon>Viridiplantae</taxon>
        <taxon>Streptophyta</taxon>
        <taxon>Embryophyta</taxon>
        <taxon>Tracheophyta</taxon>
        <taxon>Spermatophyta</taxon>
        <taxon>Magnoliopsida</taxon>
        <taxon>eudicotyledons</taxon>
        <taxon>Gunneridae</taxon>
        <taxon>Pentapetalae</taxon>
        <taxon>rosids</taxon>
        <taxon>fabids</taxon>
        <taxon>Fabales</taxon>
        <taxon>Fabaceae</taxon>
        <taxon>Caesalpinioideae</taxon>
        <taxon>Cassia clade</taxon>
        <taxon>Senna</taxon>
    </lineage>
</organism>
<gene>
    <name evidence="1" type="ORF">G2W53_001342</name>
</gene>
<reference evidence="1" key="1">
    <citation type="submission" date="2020-09" db="EMBL/GenBank/DDBJ databases">
        <title>Genome-Enabled Discovery of Anthraquinone Biosynthesis in Senna tora.</title>
        <authorList>
            <person name="Kang S.-H."/>
            <person name="Pandey R.P."/>
            <person name="Lee C.-M."/>
            <person name="Sim J.-S."/>
            <person name="Jeong J.-T."/>
            <person name="Choi B.-S."/>
            <person name="Jung M."/>
            <person name="Ginzburg D."/>
            <person name="Zhao K."/>
            <person name="Won S.Y."/>
            <person name="Oh T.-J."/>
            <person name="Yu Y."/>
            <person name="Kim N.-H."/>
            <person name="Lee O.R."/>
            <person name="Lee T.-H."/>
            <person name="Bashyal P."/>
            <person name="Kim T.-S."/>
            <person name="Lee W.-H."/>
            <person name="Kawkins C."/>
            <person name="Kim C.-K."/>
            <person name="Kim J.S."/>
            <person name="Ahn B.O."/>
            <person name="Rhee S.Y."/>
            <person name="Sohng J.K."/>
        </authorList>
    </citation>
    <scope>NUCLEOTIDE SEQUENCE</scope>
    <source>
        <tissue evidence="1">Leaf</tissue>
    </source>
</reference>
<keyword evidence="1" id="KW-0808">Transferase</keyword>
<proteinExistence type="predicted"/>
<name>A0A834XG23_9FABA</name>
<dbReference type="GO" id="GO:0003964">
    <property type="term" value="F:RNA-directed DNA polymerase activity"/>
    <property type="evidence" value="ECO:0007669"/>
    <property type="project" value="UniProtKB-KW"/>
</dbReference>
<comment type="caution">
    <text evidence="1">The sequence shown here is derived from an EMBL/GenBank/DDBJ whole genome shotgun (WGS) entry which is preliminary data.</text>
</comment>
<protein>
    <submittedName>
        <fullName evidence="1">Reverse transcriptase</fullName>
    </submittedName>
</protein>
<dbReference type="OrthoDB" id="930973at2759"/>
<keyword evidence="2" id="KW-1185">Reference proteome</keyword>
<keyword evidence="1" id="KW-0695">RNA-directed DNA polymerase</keyword>
<dbReference type="AlphaFoldDB" id="A0A834XG23"/>